<keyword evidence="2" id="KW-1185">Reference proteome</keyword>
<dbReference type="Proteomes" id="UP001151760">
    <property type="component" value="Unassembled WGS sequence"/>
</dbReference>
<organism evidence="1 2">
    <name type="scientific">Tanacetum coccineum</name>
    <dbReference type="NCBI Taxonomy" id="301880"/>
    <lineage>
        <taxon>Eukaryota</taxon>
        <taxon>Viridiplantae</taxon>
        <taxon>Streptophyta</taxon>
        <taxon>Embryophyta</taxon>
        <taxon>Tracheophyta</taxon>
        <taxon>Spermatophyta</taxon>
        <taxon>Magnoliopsida</taxon>
        <taxon>eudicotyledons</taxon>
        <taxon>Gunneridae</taxon>
        <taxon>Pentapetalae</taxon>
        <taxon>asterids</taxon>
        <taxon>campanulids</taxon>
        <taxon>Asterales</taxon>
        <taxon>Asteraceae</taxon>
        <taxon>Asteroideae</taxon>
        <taxon>Anthemideae</taxon>
        <taxon>Anthemidinae</taxon>
        <taxon>Tanacetum</taxon>
    </lineage>
</organism>
<proteinExistence type="predicted"/>
<accession>A0ABQ5EGH4</accession>
<protein>
    <submittedName>
        <fullName evidence="1">Uncharacterized protein</fullName>
    </submittedName>
</protein>
<evidence type="ECO:0000313" key="1">
    <source>
        <dbReference type="EMBL" id="GJT50029.1"/>
    </source>
</evidence>
<evidence type="ECO:0000313" key="2">
    <source>
        <dbReference type="Proteomes" id="UP001151760"/>
    </source>
</evidence>
<sequence length="124" mass="13951">MKELNKRLTTIRFAHNGKGSEFGTPKGVESKDTNVEILEDFIEKLGKGQPKVCKAERMSVQPNISVKSIKDSLVRFGKYDIVLRGNRVEFEEVGYLYPCKLAGLSTNGILNTHSERNKSDDLTF</sequence>
<gene>
    <name evidence="1" type="ORF">Tco_0976186</name>
</gene>
<reference evidence="1" key="1">
    <citation type="journal article" date="2022" name="Int. J. Mol. Sci.">
        <title>Draft Genome of Tanacetum Coccineum: Genomic Comparison of Closely Related Tanacetum-Family Plants.</title>
        <authorList>
            <person name="Yamashiro T."/>
            <person name="Shiraishi A."/>
            <person name="Nakayama K."/>
            <person name="Satake H."/>
        </authorList>
    </citation>
    <scope>NUCLEOTIDE SEQUENCE</scope>
</reference>
<comment type="caution">
    <text evidence="1">The sequence shown here is derived from an EMBL/GenBank/DDBJ whole genome shotgun (WGS) entry which is preliminary data.</text>
</comment>
<name>A0ABQ5EGH4_9ASTR</name>
<reference evidence="1" key="2">
    <citation type="submission" date="2022-01" db="EMBL/GenBank/DDBJ databases">
        <authorList>
            <person name="Yamashiro T."/>
            <person name="Shiraishi A."/>
            <person name="Satake H."/>
            <person name="Nakayama K."/>
        </authorList>
    </citation>
    <scope>NUCLEOTIDE SEQUENCE</scope>
</reference>
<dbReference type="EMBL" id="BQNB010016287">
    <property type="protein sequence ID" value="GJT50029.1"/>
    <property type="molecule type" value="Genomic_DNA"/>
</dbReference>